<comment type="subcellular location">
    <subcellularLocation>
        <location evidence="1">Cell membrane</location>
        <topology evidence="1">Multi-pass membrane protein</topology>
    </subcellularLocation>
</comment>
<comment type="similarity">
    <text evidence="2">Belongs to the major facilitator superfamily.</text>
</comment>
<dbReference type="Proteomes" id="UP000290189">
    <property type="component" value="Unassembled WGS sequence"/>
</dbReference>
<dbReference type="AlphaFoldDB" id="A0A3P3Y6G8"/>
<evidence type="ECO:0000256" key="5">
    <source>
        <dbReference type="ARBA" id="ARBA00022692"/>
    </source>
</evidence>
<keyword evidence="4" id="KW-1003">Cell membrane</keyword>
<dbReference type="PANTHER" id="PTHR11328:SF24">
    <property type="entry name" value="MAJOR FACILITATOR SUPERFAMILY (MFS) PROFILE DOMAIN-CONTAINING PROTEIN"/>
    <property type="match status" value="1"/>
</dbReference>
<feature type="transmembrane region" description="Helical" evidence="8">
    <location>
        <begin position="120"/>
        <end position="138"/>
    </location>
</feature>
<geneLocation type="mitochondrion" evidence="9"/>
<proteinExistence type="inferred from homology"/>
<feature type="transmembrane region" description="Helical" evidence="8">
    <location>
        <begin position="150"/>
        <end position="170"/>
    </location>
</feature>
<feature type="transmembrane region" description="Helical" evidence="8">
    <location>
        <begin position="222"/>
        <end position="240"/>
    </location>
</feature>
<evidence type="ECO:0000256" key="1">
    <source>
        <dbReference type="ARBA" id="ARBA00004651"/>
    </source>
</evidence>
<keyword evidence="3" id="KW-0813">Transport</keyword>
<keyword evidence="7 8" id="KW-0472">Membrane</keyword>
<dbReference type="Gene3D" id="1.20.1250.20">
    <property type="entry name" value="MFS general substrate transporter like domains"/>
    <property type="match status" value="1"/>
</dbReference>
<dbReference type="InterPro" id="IPR039672">
    <property type="entry name" value="MFS_2"/>
</dbReference>
<reference evidence="9 10" key="1">
    <citation type="submission" date="2018-03" db="EMBL/GenBank/DDBJ databases">
        <authorList>
            <person name="Fogelqvist J."/>
        </authorList>
    </citation>
    <scope>NUCLEOTIDE SEQUENCE [LARGE SCALE GENOMIC DNA]</scope>
</reference>
<dbReference type="GO" id="GO:0006814">
    <property type="term" value="P:sodium ion transport"/>
    <property type="evidence" value="ECO:0007669"/>
    <property type="project" value="InterPro"/>
</dbReference>
<evidence type="ECO:0000256" key="3">
    <source>
        <dbReference type="ARBA" id="ARBA00022448"/>
    </source>
</evidence>
<evidence type="ECO:0000256" key="7">
    <source>
        <dbReference type="ARBA" id="ARBA00023136"/>
    </source>
</evidence>
<dbReference type="InterPro" id="IPR018043">
    <property type="entry name" value="Na/Gal_symport_CS"/>
</dbReference>
<dbReference type="InterPro" id="IPR036259">
    <property type="entry name" value="MFS_trans_sf"/>
</dbReference>
<keyword evidence="6 8" id="KW-1133">Transmembrane helix</keyword>
<evidence type="ECO:0000256" key="4">
    <source>
        <dbReference type="ARBA" id="ARBA00022475"/>
    </source>
</evidence>
<protein>
    <recommendedName>
        <fullName evidence="11">Major facilitator superfamily (MFS) profile domain-containing protein</fullName>
    </recommendedName>
</protein>
<dbReference type="Pfam" id="PF13347">
    <property type="entry name" value="MFS_2"/>
    <property type="match status" value="1"/>
</dbReference>
<feature type="transmembrane region" description="Helical" evidence="8">
    <location>
        <begin position="339"/>
        <end position="358"/>
    </location>
</feature>
<evidence type="ECO:0000313" key="10">
    <source>
        <dbReference type="Proteomes" id="UP000290189"/>
    </source>
</evidence>
<dbReference type="GO" id="GO:0008643">
    <property type="term" value="P:carbohydrate transport"/>
    <property type="evidence" value="ECO:0007669"/>
    <property type="project" value="InterPro"/>
</dbReference>
<feature type="transmembrane region" description="Helical" evidence="8">
    <location>
        <begin position="190"/>
        <end position="210"/>
    </location>
</feature>
<dbReference type="GO" id="GO:0015293">
    <property type="term" value="F:symporter activity"/>
    <property type="evidence" value="ECO:0007669"/>
    <property type="project" value="InterPro"/>
</dbReference>
<dbReference type="EMBL" id="OVEO01000004">
    <property type="protein sequence ID" value="SPQ95580.1"/>
    <property type="molecule type" value="Genomic_DNA"/>
</dbReference>
<gene>
    <name evidence="9" type="ORF">PLBR_LOCUS2795</name>
</gene>
<dbReference type="PANTHER" id="PTHR11328">
    <property type="entry name" value="MAJOR FACILITATOR SUPERFAMILY DOMAIN-CONTAINING PROTEIN"/>
    <property type="match status" value="1"/>
</dbReference>
<feature type="transmembrane region" description="Helical" evidence="8">
    <location>
        <begin position="308"/>
        <end position="327"/>
    </location>
</feature>
<evidence type="ECO:0000256" key="2">
    <source>
        <dbReference type="ARBA" id="ARBA00008335"/>
    </source>
</evidence>
<name>A0A3P3Y6G8_PLABS</name>
<dbReference type="PROSITE" id="PS00872">
    <property type="entry name" value="NA_GALACTOSIDE_SYMP"/>
    <property type="match status" value="1"/>
</dbReference>
<feature type="transmembrane region" description="Helical" evidence="8">
    <location>
        <begin position="273"/>
        <end position="296"/>
    </location>
</feature>
<evidence type="ECO:0000313" key="9">
    <source>
        <dbReference type="EMBL" id="SPQ95580.1"/>
    </source>
</evidence>
<keyword evidence="5 8" id="KW-0812">Transmembrane</keyword>
<dbReference type="GO" id="GO:0005886">
    <property type="term" value="C:plasma membrane"/>
    <property type="evidence" value="ECO:0007669"/>
    <property type="project" value="UniProtKB-SubCell"/>
</dbReference>
<evidence type="ECO:0008006" key="11">
    <source>
        <dbReference type="Google" id="ProtNLM"/>
    </source>
</evidence>
<evidence type="ECO:0000256" key="6">
    <source>
        <dbReference type="ARBA" id="ARBA00022989"/>
    </source>
</evidence>
<dbReference type="SUPFAM" id="SSF103473">
    <property type="entry name" value="MFS general substrate transporter"/>
    <property type="match status" value="1"/>
</dbReference>
<keyword evidence="9" id="KW-0496">Mitochondrion</keyword>
<accession>A0A3P3Y6G8</accession>
<sequence>MATSAGEVDETRRLFDSGPEYASLLQRPTARQLSPGSRRRHDPLSTWQAIAYALPSLAVAAQYLPTHIHVFKFYTDTLMVPAGSLAVGTAVARAMDCLIDPIVGWISDNTESSWGRRKPYILASLPFNAIAYYLLFTPSSTLAGHAATQWFTFFFFLFLAVPLSLPYYSLGPELTSDNAGRVRLFVYAEVWDKVGIIFAAILPSLLIVAFHGDIRRAYSDAALIIGGLTILTFSTLLIFVEEPQRPREILRNVKSSQFVPGIRRAMRNAPYRLLMYAATIGTLSHAVTNVIVTYYVACVIRVDGPEEFLGTVLCTFFIPAALSIPVWHFLARITDTRRAWLIGWASHVPICAAAFTLAS</sequence>
<organism evidence="9 10">
    <name type="scientific">Plasmodiophora brassicae</name>
    <name type="common">Clubroot disease agent</name>
    <dbReference type="NCBI Taxonomy" id="37360"/>
    <lineage>
        <taxon>Eukaryota</taxon>
        <taxon>Sar</taxon>
        <taxon>Rhizaria</taxon>
        <taxon>Endomyxa</taxon>
        <taxon>Phytomyxea</taxon>
        <taxon>Plasmodiophorida</taxon>
        <taxon>Plasmodiophoridae</taxon>
        <taxon>Plasmodiophora</taxon>
    </lineage>
</organism>
<evidence type="ECO:0000256" key="8">
    <source>
        <dbReference type="SAM" id="Phobius"/>
    </source>
</evidence>